<dbReference type="RefSeq" id="WP_119899000.1">
    <property type="nucleotide sequence ID" value="NZ_QNRC01000005.1"/>
</dbReference>
<comment type="caution">
    <text evidence="1">The sequence shown here is derived from an EMBL/GenBank/DDBJ whole genome shotgun (WGS) entry which is preliminary data.</text>
</comment>
<dbReference type="Proteomes" id="UP000283587">
    <property type="component" value="Unassembled WGS sequence"/>
</dbReference>
<gene>
    <name evidence="1" type="ORF">D3P05_14890</name>
</gene>
<protein>
    <submittedName>
        <fullName evidence="1">Uncharacterized protein</fullName>
    </submittedName>
</protein>
<sequence>MTMKTFHPVDPAELRRAAYHLERAAGIAAMCGGADLVADFVRLAGELRDRIPASPKTENPKA</sequence>
<organism evidence="1 2">
    <name type="scientific">Paracoccus siganidrum</name>
    <dbReference type="NCBI Taxonomy" id="1276757"/>
    <lineage>
        <taxon>Bacteria</taxon>
        <taxon>Pseudomonadati</taxon>
        <taxon>Pseudomonadota</taxon>
        <taxon>Alphaproteobacteria</taxon>
        <taxon>Rhodobacterales</taxon>
        <taxon>Paracoccaceae</taxon>
        <taxon>Paracoccus</taxon>
    </lineage>
</organism>
<name>A0A419A4I8_9RHOB</name>
<dbReference type="AlphaFoldDB" id="A0A419A4I8"/>
<reference evidence="2" key="1">
    <citation type="submission" date="2018-09" db="EMBL/GenBank/DDBJ databases">
        <title>Paracoccus onubensis nov. sp. a moderate halophilic bacterium isolated from Gruta de las Maravillas (Aracena, Spain).</title>
        <authorList>
            <person name="Jurado V."/>
            <person name="Gutierrez-Patricio S."/>
            <person name="Gonzalez-Pimentel J.L."/>
            <person name="Miller A.Z."/>
            <person name="Laiz L."/>
            <person name="Saiz-Jimenez C."/>
        </authorList>
    </citation>
    <scope>NUCLEOTIDE SEQUENCE [LARGE SCALE GENOMIC DNA]</scope>
    <source>
        <strain evidence="2">DSM 26381</strain>
    </source>
</reference>
<evidence type="ECO:0000313" key="1">
    <source>
        <dbReference type="EMBL" id="RJL09429.1"/>
    </source>
</evidence>
<proteinExistence type="predicted"/>
<evidence type="ECO:0000313" key="2">
    <source>
        <dbReference type="Proteomes" id="UP000283587"/>
    </source>
</evidence>
<dbReference type="EMBL" id="QZEW01000066">
    <property type="protein sequence ID" value="RJL09429.1"/>
    <property type="molecule type" value="Genomic_DNA"/>
</dbReference>
<keyword evidence="2" id="KW-1185">Reference proteome</keyword>
<accession>A0A419A4I8</accession>